<dbReference type="EnsemblPlants" id="LPERR09G06170.1">
    <property type="protein sequence ID" value="LPERR09G06170.1"/>
    <property type="gene ID" value="LPERR09G06170"/>
</dbReference>
<name>A0A0D9XDC6_9ORYZ</name>
<sequence>METGHNRPCQLDRRLAPLLLFGNGRSGEDHGTFVYSLPRNQLVHLPSEPGSVSDTLRGHRVCTTSQGWMLMARRLSPETFLWDPFTGSRISLPPDHDGTMLTEGRHRLCLLSRRRPTDPGCVVLVVDLDETVLWYCRLITS</sequence>
<dbReference type="Proteomes" id="UP000032180">
    <property type="component" value="Chromosome 9"/>
</dbReference>
<dbReference type="AlphaFoldDB" id="A0A0D9XDC6"/>
<dbReference type="InterPro" id="IPR005174">
    <property type="entry name" value="KIB1-4_b-propeller"/>
</dbReference>
<evidence type="ECO:0000313" key="2">
    <source>
        <dbReference type="EnsemblPlants" id="LPERR09G06170.1"/>
    </source>
</evidence>
<reference evidence="3" key="2">
    <citation type="submission" date="2013-12" db="EMBL/GenBank/DDBJ databases">
        <authorList>
            <person name="Yu Y."/>
            <person name="Lee S."/>
            <person name="de Baynast K."/>
            <person name="Wissotski M."/>
            <person name="Liu L."/>
            <person name="Talag J."/>
            <person name="Goicoechea J."/>
            <person name="Angelova A."/>
            <person name="Jetty R."/>
            <person name="Kudrna D."/>
            <person name="Golser W."/>
            <person name="Rivera L."/>
            <person name="Zhang J."/>
            <person name="Wing R."/>
        </authorList>
    </citation>
    <scope>NUCLEOTIDE SEQUENCE</scope>
</reference>
<feature type="domain" description="KIB1-4 beta-propeller" evidence="1">
    <location>
        <begin position="35"/>
        <end position="137"/>
    </location>
</feature>
<keyword evidence="3" id="KW-1185">Reference proteome</keyword>
<organism evidence="2 3">
    <name type="scientific">Leersia perrieri</name>
    <dbReference type="NCBI Taxonomy" id="77586"/>
    <lineage>
        <taxon>Eukaryota</taxon>
        <taxon>Viridiplantae</taxon>
        <taxon>Streptophyta</taxon>
        <taxon>Embryophyta</taxon>
        <taxon>Tracheophyta</taxon>
        <taxon>Spermatophyta</taxon>
        <taxon>Magnoliopsida</taxon>
        <taxon>Liliopsida</taxon>
        <taxon>Poales</taxon>
        <taxon>Poaceae</taxon>
        <taxon>BOP clade</taxon>
        <taxon>Oryzoideae</taxon>
        <taxon>Oryzeae</taxon>
        <taxon>Oryzinae</taxon>
        <taxon>Leersia</taxon>
    </lineage>
</organism>
<dbReference type="STRING" id="77586.A0A0D9XDC6"/>
<reference evidence="2 3" key="1">
    <citation type="submission" date="2012-08" db="EMBL/GenBank/DDBJ databases">
        <title>Oryza genome evolution.</title>
        <authorList>
            <person name="Wing R.A."/>
        </authorList>
    </citation>
    <scope>NUCLEOTIDE SEQUENCE</scope>
</reference>
<accession>A0A0D9XDC6</accession>
<dbReference type="PANTHER" id="PTHR33127:SF5">
    <property type="entry name" value="TRANSMEMBRANE PROTEIN"/>
    <property type="match status" value="1"/>
</dbReference>
<protein>
    <recommendedName>
        <fullName evidence="1">KIB1-4 beta-propeller domain-containing protein</fullName>
    </recommendedName>
</protein>
<reference evidence="2" key="3">
    <citation type="submission" date="2015-04" db="UniProtKB">
        <authorList>
            <consortium name="EnsemblPlants"/>
        </authorList>
    </citation>
    <scope>IDENTIFICATION</scope>
</reference>
<evidence type="ECO:0000313" key="3">
    <source>
        <dbReference type="Proteomes" id="UP000032180"/>
    </source>
</evidence>
<proteinExistence type="predicted"/>
<dbReference type="eggNOG" id="ENOG502RQG7">
    <property type="taxonomic scope" value="Eukaryota"/>
</dbReference>
<dbReference type="Pfam" id="PF03478">
    <property type="entry name" value="Beta-prop_KIB1-4"/>
    <property type="match status" value="1"/>
</dbReference>
<dbReference type="HOGENOM" id="CLU_1828122_0_0_1"/>
<dbReference type="Gramene" id="LPERR09G06170.1">
    <property type="protein sequence ID" value="LPERR09G06170.1"/>
    <property type="gene ID" value="LPERR09G06170"/>
</dbReference>
<evidence type="ECO:0000259" key="1">
    <source>
        <dbReference type="Pfam" id="PF03478"/>
    </source>
</evidence>
<dbReference type="PANTHER" id="PTHR33127">
    <property type="entry name" value="TRANSMEMBRANE PROTEIN"/>
    <property type="match status" value="1"/>
</dbReference>